<gene>
    <name evidence="2" type="ordered locus">Ngar_c21330</name>
</gene>
<keyword evidence="1" id="KW-0812">Transmembrane</keyword>
<organism evidence="2 3">
    <name type="scientific">Nitrososphaera gargensis (strain Ga9.2)</name>
    <dbReference type="NCBI Taxonomy" id="1237085"/>
    <lineage>
        <taxon>Archaea</taxon>
        <taxon>Nitrososphaerota</taxon>
        <taxon>Nitrososphaeria</taxon>
        <taxon>Nitrososphaerales</taxon>
        <taxon>Nitrososphaeraceae</taxon>
        <taxon>Nitrososphaera</taxon>
    </lineage>
</organism>
<keyword evidence="3" id="KW-1185">Reference proteome</keyword>
<dbReference type="InParanoid" id="K0INB1"/>
<keyword evidence="1" id="KW-0472">Membrane</keyword>
<dbReference type="STRING" id="1237085.Ngar_c21330"/>
<dbReference type="RefSeq" id="WP_015019599.1">
    <property type="nucleotide sequence ID" value="NC_018719.1"/>
</dbReference>
<feature type="transmembrane region" description="Helical" evidence="1">
    <location>
        <begin position="6"/>
        <end position="24"/>
    </location>
</feature>
<evidence type="ECO:0000313" key="3">
    <source>
        <dbReference type="Proteomes" id="UP000008037"/>
    </source>
</evidence>
<dbReference type="Proteomes" id="UP000008037">
    <property type="component" value="Chromosome"/>
</dbReference>
<protein>
    <submittedName>
        <fullName evidence="2">Uncharacterized protein</fullName>
    </submittedName>
</protein>
<keyword evidence="1" id="KW-1133">Transmembrane helix</keyword>
<reference evidence="2 3" key="1">
    <citation type="journal article" date="2012" name="Environ. Microbiol.">
        <title>The genome of the ammonia-oxidizing Candidatus Nitrososphaera gargensis: insights into metabolic versatility and environmental adaptations.</title>
        <authorList>
            <person name="Spang A."/>
            <person name="Poehlein A."/>
            <person name="Offre P."/>
            <person name="Zumbragel S."/>
            <person name="Haider S."/>
            <person name="Rychlik N."/>
            <person name="Nowka B."/>
            <person name="Schmeisser C."/>
            <person name="Lebedeva E.V."/>
            <person name="Rattei T."/>
            <person name="Bohm C."/>
            <person name="Schmid M."/>
            <person name="Galushko A."/>
            <person name="Hatzenpichler R."/>
            <person name="Weinmaier T."/>
            <person name="Daniel R."/>
            <person name="Schleper C."/>
            <person name="Spieck E."/>
            <person name="Streit W."/>
            <person name="Wagner M."/>
        </authorList>
    </citation>
    <scope>NUCLEOTIDE SEQUENCE [LARGE SCALE GENOMIC DNA]</scope>
    <source>
        <strain evidence="3">Ga9.2</strain>
    </source>
</reference>
<evidence type="ECO:0000256" key="1">
    <source>
        <dbReference type="SAM" id="Phobius"/>
    </source>
</evidence>
<dbReference type="HOGENOM" id="CLU_2379506_0_0_2"/>
<name>K0INB1_NITGG</name>
<dbReference type="GeneID" id="13795996"/>
<evidence type="ECO:0000313" key="2">
    <source>
        <dbReference type="EMBL" id="AFU59064.1"/>
    </source>
</evidence>
<dbReference type="BioCyc" id="CNIT1237085:G1324-2131-MONOMER"/>
<dbReference type="AlphaFoldDB" id="K0INB1"/>
<sequence>MTPEEIALFFAGIIATWLFARLYYQKSSSEINRNFARVESQVIALDRKLSDVESAKTFKDARIGGHYDLMTRVAPDENNTRSNDIVPAIKNFQK</sequence>
<proteinExistence type="predicted"/>
<dbReference type="KEGG" id="nga:Ngar_c21330"/>
<accession>K0INB1</accession>
<dbReference type="EMBL" id="CP002408">
    <property type="protein sequence ID" value="AFU59064.1"/>
    <property type="molecule type" value="Genomic_DNA"/>
</dbReference>